<gene>
    <name evidence="2" type="ORF">BRAPAZ1V2_A01P44740.2</name>
</gene>
<dbReference type="Gramene" id="A01p44740.2_BraZ1">
    <property type="protein sequence ID" value="A01p44740.2_BraZ1.CDS"/>
    <property type="gene ID" value="A01g44740.2_BraZ1"/>
</dbReference>
<organism evidence="2 3">
    <name type="scientific">Brassica campestris</name>
    <name type="common">Field mustard</name>
    <dbReference type="NCBI Taxonomy" id="3711"/>
    <lineage>
        <taxon>Eukaryota</taxon>
        <taxon>Viridiplantae</taxon>
        <taxon>Streptophyta</taxon>
        <taxon>Embryophyta</taxon>
        <taxon>Tracheophyta</taxon>
        <taxon>Spermatophyta</taxon>
        <taxon>Magnoliopsida</taxon>
        <taxon>eudicotyledons</taxon>
        <taxon>Gunneridae</taxon>
        <taxon>Pentapetalae</taxon>
        <taxon>rosids</taxon>
        <taxon>malvids</taxon>
        <taxon>Brassicales</taxon>
        <taxon>Brassicaceae</taxon>
        <taxon>Brassiceae</taxon>
        <taxon>Brassica</taxon>
    </lineage>
</organism>
<feature type="transmembrane region" description="Helical" evidence="1">
    <location>
        <begin position="25"/>
        <end position="46"/>
    </location>
</feature>
<dbReference type="Proteomes" id="UP000694005">
    <property type="component" value="Chromosome A01"/>
</dbReference>
<sequence length="127" mass="14395">MSTIFSGHRTLCCLTELLIGTPILMLLRSLSYFTSIILLAVGGNMYHRVSTEKIILVKSFWLDFSLISATVINQPFSQLNHPSSQPKLAPRPTDLQWLLPIHLTLHRHVMGTRCFIGRGHERIAEDN</sequence>
<accession>A0A8D9H0B8</accession>
<keyword evidence="1" id="KW-1133">Transmembrane helix</keyword>
<proteinExistence type="predicted"/>
<keyword evidence="1" id="KW-0812">Transmembrane</keyword>
<protein>
    <submittedName>
        <fullName evidence="2">Uncharacterized protein</fullName>
    </submittedName>
</protein>
<reference evidence="2 3" key="1">
    <citation type="submission" date="2021-07" db="EMBL/GenBank/DDBJ databases">
        <authorList>
            <consortium name="Genoscope - CEA"/>
            <person name="William W."/>
        </authorList>
    </citation>
    <scope>NUCLEOTIDE SEQUENCE [LARGE SCALE GENOMIC DNA]</scope>
</reference>
<dbReference type="EMBL" id="LS974617">
    <property type="protein sequence ID" value="CAG7890398.1"/>
    <property type="molecule type" value="Genomic_DNA"/>
</dbReference>
<keyword evidence="1" id="KW-0472">Membrane</keyword>
<evidence type="ECO:0000313" key="3">
    <source>
        <dbReference type="Proteomes" id="UP000694005"/>
    </source>
</evidence>
<name>A0A8D9H0B8_BRACM</name>
<evidence type="ECO:0000256" key="1">
    <source>
        <dbReference type="SAM" id="Phobius"/>
    </source>
</evidence>
<dbReference type="AlphaFoldDB" id="A0A8D9H0B8"/>
<evidence type="ECO:0000313" key="2">
    <source>
        <dbReference type="EMBL" id="CAG7890398.1"/>
    </source>
</evidence>